<evidence type="ECO:0000313" key="10">
    <source>
        <dbReference type="EMBL" id="TWW59567.1"/>
    </source>
</evidence>
<dbReference type="InterPro" id="IPR037519">
    <property type="entry name" value="LITAF_fam"/>
</dbReference>
<dbReference type="AlphaFoldDB" id="A0A5C6N1N3"/>
<keyword evidence="5" id="KW-0479">Metal-binding</keyword>
<keyword evidence="7 8" id="KW-0472">Membrane</keyword>
<comment type="subcellular location">
    <subcellularLocation>
        <location evidence="1">Endosome membrane</location>
        <topology evidence="1">Peripheral membrane protein</topology>
        <orientation evidence="1">Cytoplasmic side</orientation>
    </subcellularLocation>
    <subcellularLocation>
        <location evidence="2">Late endosome membrane</location>
    </subcellularLocation>
    <subcellularLocation>
        <location evidence="3">Lysosome membrane</location>
        <topology evidence="3">Peripheral membrane protein</topology>
        <orientation evidence="3">Cytoplasmic side</orientation>
    </subcellularLocation>
</comment>
<dbReference type="GO" id="GO:0098560">
    <property type="term" value="C:cytoplasmic side of late endosome membrane"/>
    <property type="evidence" value="ECO:0007669"/>
    <property type="project" value="TreeGrafter"/>
</dbReference>
<dbReference type="PROSITE" id="PS51837">
    <property type="entry name" value="LITAF"/>
    <property type="match status" value="1"/>
</dbReference>
<proteinExistence type="inferred from homology"/>
<evidence type="ECO:0000256" key="3">
    <source>
        <dbReference type="ARBA" id="ARBA00004630"/>
    </source>
</evidence>
<evidence type="ECO:0000256" key="7">
    <source>
        <dbReference type="ARBA" id="ARBA00023136"/>
    </source>
</evidence>
<keyword evidence="11" id="KW-1185">Reference proteome</keyword>
<dbReference type="PANTHER" id="PTHR23292">
    <property type="entry name" value="LIPOPOLYSACCHARIDE-INDUCED TUMOR NECROSIS FACTOR-ALPHA FACTOR"/>
    <property type="match status" value="1"/>
</dbReference>
<dbReference type="GO" id="GO:0005634">
    <property type="term" value="C:nucleus"/>
    <property type="evidence" value="ECO:0007669"/>
    <property type="project" value="TreeGrafter"/>
</dbReference>
<dbReference type="InterPro" id="IPR006629">
    <property type="entry name" value="LITAF"/>
</dbReference>
<dbReference type="GO" id="GO:0098574">
    <property type="term" value="C:cytoplasmic side of lysosomal membrane"/>
    <property type="evidence" value="ECO:0007669"/>
    <property type="project" value="TreeGrafter"/>
</dbReference>
<protein>
    <recommendedName>
        <fullName evidence="9">LITAF domain-containing protein</fullName>
    </recommendedName>
</protein>
<keyword evidence="6" id="KW-0862">Zinc</keyword>
<evidence type="ECO:0000256" key="5">
    <source>
        <dbReference type="ARBA" id="ARBA00022723"/>
    </source>
</evidence>
<feature type="transmembrane region" description="Helical" evidence="8">
    <location>
        <begin position="86"/>
        <end position="105"/>
    </location>
</feature>
<organism evidence="10 11">
    <name type="scientific">Takifugu flavidus</name>
    <name type="common">sansaifugu</name>
    <dbReference type="NCBI Taxonomy" id="433684"/>
    <lineage>
        <taxon>Eukaryota</taxon>
        <taxon>Metazoa</taxon>
        <taxon>Chordata</taxon>
        <taxon>Craniata</taxon>
        <taxon>Vertebrata</taxon>
        <taxon>Euteleostomi</taxon>
        <taxon>Actinopterygii</taxon>
        <taxon>Neopterygii</taxon>
        <taxon>Teleostei</taxon>
        <taxon>Neoteleostei</taxon>
        <taxon>Acanthomorphata</taxon>
        <taxon>Eupercaria</taxon>
        <taxon>Tetraodontiformes</taxon>
        <taxon>Tetradontoidea</taxon>
        <taxon>Tetraodontidae</taxon>
        <taxon>Takifugu</taxon>
    </lineage>
</organism>
<name>A0A5C6N1N3_9TELE</name>
<reference evidence="10 11" key="1">
    <citation type="submission" date="2019-04" db="EMBL/GenBank/DDBJ databases">
        <title>Chromosome genome assembly for Takifugu flavidus.</title>
        <authorList>
            <person name="Xiao S."/>
        </authorList>
    </citation>
    <scope>NUCLEOTIDE SEQUENCE [LARGE SCALE GENOMIC DNA]</scope>
    <source>
        <strain evidence="10">HTHZ2018</strain>
        <tissue evidence="10">Muscle</tissue>
    </source>
</reference>
<comment type="caution">
    <text evidence="10">The sequence shown here is derived from an EMBL/GenBank/DDBJ whole genome shotgun (WGS) entry which is preliminary data.</text>
</comment>
<evidence type="ECO:0000256" key="2">
    <source>
        <dbReference type="ARBA" id="ARBA00004414"/>
    </source>
</evidence>
<evidence type="ECO:0000256" key="4">
    <source>
        <dbReference type="ARBA" id="ARBA00005975"/>
    </source>
</evidence>
<dbReference type="GO" id="GO:0008270">
    <property type="term" value="F:zinc ion binding"/>
    <property type="evidence" value="ECO:0007669"/>
    <property type="project" value="TreeGrafter"/>
</dbReference>
<dbReference type="Proteomes" id="UP000324091">
    <property type="component" value="Chromosome 6"/>
</dbReference>
<evidence type="ECO:0000256" key="8">
    <source>
        <dbReference type="SAM" id="Phobius"/>
    </source>
</evidence>
<comment type="similarity">
    <text evidence="4">Belongs to the CDIP1/LITAF family.</text>
</comment>
<dbReference type="EMBL" id="RHFK02000019">
    <property type="protein sequence ID" value="TWW59567.1"/>
    <property type="molecule type" value="Genomic_DNA"/>
</dbReference>
<feature type="domain" description="LITAF" evidence="9">
    <location>
        <begin position="101"/>
        <end position="162"/>
    </location>
</feature>
<evidence type="ECO:0000313" key="11">
    <source>
        <dbReference type="Proteomes" id="UP000324091"/>
    </source>
</evidence>
<feature type="transmembrane region" description="Helical" evidence="8">
    <location>
        <begin position="139"/>
        <end position="161"/>
    </location>
</feature>
<evidence type="ECO:0000256" key="1">
    <source>
        <dbReference type="ARBA" id="ARBA00004125"/>
    </source>
</evidence>
<dbReference type="PANTHER" id="PTHR23292:SF45">
    <property type="entry name" value="LIPOPOLYSACCHARIDE-INDUCED TUMOR NECROSIS FACTOR-ALPHA FACTOR HOMOLOG"/>
    <property type="match status" value="1"/>
</dbReference>
<keyword evidence="8" id="KW-0812">Transmembrane</keyword>
<keyword evidence="8" id="KW-1133">Transmembrane helix</keyword>
<sequence length="162" mass="17111">MACRNRSTPPPLRGGCSTLRASALTFLPSVLGPGSLSSSNPVDEYVLLLLNISSSHPAQTVHMYSTQQTQLVQTGKSLTGTAAGMLLLMLVLMGLTECFSVPVITNVGMVSQLQDVPGRITCPHCGQSVTTIVNYKCGLLTWVICGALGIFGLVSINAIYIR</sequence>
<gene>
    <name evidence="10" type="ORF">D4764_06G0010970</name>
</gene>
<evidence type="ECO:0000256" key="6">
    <source>
        <dbReference type="ARBA" id="ARBA00022833"/>
    </source>
</evidence>
<accession>A0A5C6N1N3</accession>
<dbReference type="Pfam" id="PF10601">
    <property type="entry name" value="zf-LITAF-like"/>
    <property type="match status" value="1"/>
</dbReference>
<evidence type="ECO:0000259" key="9">
    <source>
        <dbReference type="PROSITE" id="PS51837"/>
    </source>
</evidence>